<sequence>MLNLFIAGCSKEDDNTNLKSEYYFRFKVDGNQVEYPFTPETQINLTGLLDYDERMQTYVMNVGGIENIFESMTNTLTIFVSDTQEILTGINYSNISGSSVTVPYFSFGMGYYDSEGNLYITGLNTVTELYETAIVNFFEITDTHISGTFSGTLIWYDFNGGTNVLVDSVVVSEGKFKVPRY</sequence>
<evidence type="ECO:0000313" key="2">
    <source>
        <dbReference type="Proteomes" id="UP000057981"/>
    </source>
</evidence>
<evidence type="ECO:0000313" key="1">
    <source>
        <dbReference type="EMBL" id="ALJ06533.1"/>
    </source>
</evidence>
<name>A0A0P0D0Q2_9FLAO</name>
<dbReference type="AlphaFoldDB" id="A0A0P0D0Q2"/>
<gene>
    <name evidence="1" type="ORF">APS56_15940</name>
</gene>
<organism evidence="1 2">
    <name type="scientific">Pseudalgibacter alginicilyticus</name>
    <dbReference type="NCBI Taxonomy" id="1736674"/>
    <lineage>
        <taxon>Bacteria</taxon>
        <taxon>Pseudomonadati</taxon>
        <taxon>Bacteroidota</taxon>
        <taxon>Flavobacteriia</taxon>
        <taxon>Flavobacteriales</taxon>
        <taxon>Flavobacteriaceae</taxon>
        <taxon>Pseudalgibacter</taxon>
    </lineage>
</organism>
<accession>A0A0P0D0Q2</accession>
<dbReference type="Proteomes" id="UP000057981">
    <property type="component" value="Chromosome"/>
</dbReference>
<reference evidence="1 2" key="1">
    <citation type="submission" date="2015-10" db="EMBL/GenBank/DDBJ databases">
        <authorList>
            <person name="Gilbert D.G."/>
        </authorList>
    </citation>
    <scope>NUCLEOTIDE SEQUENCE [LARGE SCALE GENOMIC DNA]</scope>
    <source>
        <strain evidence="2">HZ-22</strain>
    </source>
</reference>
<proteinExistence type="predicted"/>
<protein>
    <submittedName>
        <fullName evidence="1">Uncharacterized protein</fullName>
    </submittedName>
</protein>
<dbReference type="KEGG" id="ahz:APS56_15940"/>
<dbReference type="EMBL" id="CP012898">
    <property type="protein sequence ID" value="ALJ06533.1"/>
    <property type="molecule type" value="Genomic_DNA"/>
</dbReference>
<keyword evidence="2" id="KW-1185">Reference proteome</keyword>